<dbReference type="RefSeq" id="XP_062679765.1">
    <property type="nucleotide sequence ID" value="XM_062829797.1"/>
</dbReference>
<protein>
    <submittedName>
        <fullName evidence="1">Uncharacterized protein</fullName>
    </submittedName>
</protein>
<reference evidence="1" key="1">
    <citation type="journal article" date="2023" name="Mol. Phylogenet. Evol.">
        <title>Genome-scale phylogeny and comparative genomics of the fungal order Sordariales.</title>
        <authorList>
            <person name="Hensen N."/>
            <person name="Bonometti L."/>
            <person name="Westerberg I."/>
            <person name="Brannstrom I.O."/>
            <person name="Guillou S."/>
            <person name="Cros-Aarteil S."/>
            <person name="Calhoun S."/>
            <person name="Haridas S."/>
            <person name="Kuo A."/>
            <person name="Mondo S."/>
            <person name="Pangilinan J."/>
            <person name="Riley R."/>
            <person name="LaButti K."/>
            <person name="Andreopoulos B."/>
            <person name="Lipzen A."/>
            <person name="Chen C."/>
            <person name="Yan M."/>
            <person name="Daum C."/>
            <person name="Ng V."/>
            <person name="Clum A."/>
            <person name="Steindorff A."/>
            <person name="Ohm R.A."/>
            <person name="Martin F."/>
            <person name="Silar P."/>
            <person name="Natvig D.O."/>
            <person name="Lalanne C."/>
            <person name="Gautier V."/>
            <person name="Ament-Velasquez S.L."/>
            <person name="Kruys A."/>
            <person name="Hutchinson M.I."/>
            <person name="Powell A.J."/>
            <person name="Barry K."/>
            <person name="Miller A.N."/>
            <person name="Grigoriev I.V."/>
            <person name="Debuchy R."/>
            <person name="Gladieux P."/>
            <person name="Hiltunen Thoren M."/>
            <person name="Johannesson H."/>
        </authorList>
    </citation>
    <scope>NUCLEOTIDE SEQUENCE</scope>
    <source>
        <strain evidence="1">CBS 560.94</strain>
    </source>
</reference>
<reference evidence="1" key="2">
    <citation type="submission" date="2023-06" db="EMBL/GenBank/DDBJ databases">
        <authorList>
            <consortium name="Lawrence Berkeley National Laboratory"/>
            <person name="Haridas S."/>
            <person name="Hensen N."/>
            <person name="Bonometti L."/>
            <person name="Westerberg I."/>
            <person name="Brannstrom I.O."/>
            <person name="Guillou S."/>
            <person name="Cros-Aarteil S."/>
            <person name="Calhoun S."/>
            <person name="Kuo A."/>
            <person name="Mondo S."/>
            <person name="Pangilinan J."/>
            <person name="Riley R."/>
            <person name="Labutti K."/>
            <person name="Andreopoulos B."/>
            <person name="Lipzen A."/>
            <person name="Chen C."/>
            <person name="Yanf M."/>
            <person name="Daum C."/>
            <person name="Ng V."/>
            <person name="Clum A."/>
            <person name="Steindorff A."/>
            <person name="Ohm R."/>
            <person name="Martin F."/>
            <person name="Silar P."/>
            <person name="Natvig D."/>
            <person name="Lalanne C."/>
            <person name="Gautier V."/>
            <person name="Ament-Velasquez S.L."/>
            <person name="Kruys A."/>
            <person name="Hutchinson M.I."/>
            <person name="Powell A.J."/>
            <person name="Barry K."/>
            <person name="Miller A.N."/>
            <person name="Grigoriev I.V."/>
            <person name="Debuchy R."/>
            <person name="Gladieux P."/>
            <person name="Thoren M.H."/>
            <person name="Johannesson H."/>
        </authorList>
    </citation>
    <scope>NUCLEOTIDE SEQUENCE</scope>
    <source>
        <strain evidence="1">CBS 560.94</strain>
    </source>
</reference>
<name>A0AAE0JB94_9PEZI</name>
<dbReference type="EMBL" id="JAUEPP010000006">
    <property type="protein sequence ID" value="KAK3340823.1"/>
    <property type="molecule type" value="Genomic_DNA"/>
</dbReference>
<comment type="caution">
    <text evidence="1">The sequence shown here is derived from an EMBL/GenBank/DDBJ whole genome shotgun (WGS) entry which is preliminary data.</text>
</comment>
<dbReference type="GeneID" id="87866951"/>
<accession>A0AAE0JB94</accession>
<dbReference type="Proteomes" id="UP001278500">
    <property type="component" value="Unassembled WGS sequence"/>
</dbReference>
<organism evidence="1 2">
    <name type="scientific">Neurospora tetraspora</name>
    <dbReference type="NCBI Taxonomy" id="94610"/>
    <lineage>
        <taxon>Eukaryota</taxon>
        <taxon>Fungi</taxon>
        <taxon>Dikarya</taxon>
        <taxon>Ascomycota</taxon>
        <taxon>Pezizomycotina</taxon>
        <taxon>Sordariomycetes</taxon>
        <taxon>Sordariomycetidae</taxon>
        <taxon>Sordariales</taxon>
        <taxon>Sordariaceae</taxon>
        <taxon>Neurospora</taxon>
    </lineage>
</organism>
<dbReference type="AlphaFoldDB" id="A0AAE0JB94"/>
<evidence type="ECO:0000313" key="2">
    <source>
        <dbReference type="Proteomes" id="UP001278500"/>
    </source>
</evidence>
<sequence length="145" mass="15396">MASLVEISPIAEFTSVLATLPSASSEVTQVVTGVRVSTNEILDAIKNNPVNGTATVASRGLDKRASLGVYLCRDAPFVDGTCEHIFGNPGDFSMCDSTCPSNNNENGCRQLDSSYPSRSNLNTAANNVCGVNSNDKIRSYRCRNA</sequence>
<evidence type="ECO:0000313" key="1">
    <source>
        <dbReference type="EMBL" id="KAK3340823.1"/>
    </source>
</evidence>
<gene>
    <name evidence="1" type="ORF">B0H65DRAFT_551234</name>
</gene>
<keyword evidence="2" id="KW-1185">Reference proteome</keyword>
<proteinExistence type="predicted"/>